<accession>A0A158L4J9</accession>
<keyword evidence="2" id="KW-0442">Lipid degradation</keyword>
<gene>
    <name evidence="5" type="ORF">AWB74_08447</name>
</gene>
<name>A0A158L4J9_9BURK</name>
<evidence type="ECO:0000256" key="2">
    <source>
        <dbReference type="PROSITE-ProRule" id="PRU01161"/>
    </source>
</evidence>
<keyword evidence="2" id="KW-0378">Hydrolase</keyword>
<dbReference type="Proteomes" id="UP000055019">
    <property type="component" value="Unassembled WGS sequence"/>
</dbReference>
<dbReference type="Pfam" id="PF01734">
    <property type="entry name" value="Patatin"/>
    <property type="match status" value="1"/>
</dbReference>
<organism evidence="5 6">
    <name type="scientific">Caballeronia arvi</name>
    <dbReference type="NCBI Taxonomy" id="1777135"/>
    <lineage>
        <taxon>Bacteria</taxon>
        <taxon>Pseudomonadati</taxon>
        <taxon>Pseudomonadota</taxon>
        <taxon>Betaproteobacteria</taxon>
        <taxon>Burkholderiales</taxon>
        <taxon>Burkholderiaceae</taxon>
        <taxon>Caballeronia</taxon>
    </lineage>
</organism>
<protein>
    <submittedName>
        <fullName evidence="5">Patatin-like phospholipase</fullName>
    </submittedName>
</protein>
<feature type="domain" description="PNPLA" evidence="4">
    <location>
        <begin position="56"/>
        <end position="302"/>
    </location>
</feature>
<dbReference type="GO" id="GO:0016042">
    <property type="term" value="P:lipid catabolic process"/>
    <property type="evidence" value="ECO:0007669"/>
    <property type="project" value="UniProtKB-UniRule"/>
</dbReference>
<proteinExistence type="predicted"/>
<dbReference type="GO" id="GO:0016787">
    <property type="term" value="F:hydrolase activity"/>
    <property type="evidence" value="ECO:0007669"/>
    <property type="project" value="UniProtKB-UniRule"/>
</dbReference>
<evidence type="ECO:0000256" key="1">
    <source>
        <dbReference type="ARBA" id="ARBA00023098"/>
    </source>
</evidence>
<comment type="caution">
    <text evidence="5">The sequence shown here is derived from an EMBL/GenBank/DDBJ whole genome shotgun (WGS) entry which is preliminary data.</text>
</comment>
<dbReference type="EMBL" id="FCOM02000117">
    <property type="protein sequence ID" value="SAL88195.1"/>
    <property type="molecule type" value="Genomic_DNA"/>
</dbReference>
<evidence type="ECO:0000313" key="5">
    <source>
        <dbReference type="EMBL" id="SAL88195.1"/>
    </source>
</evidence>
<feature type="short sequence motif" description="GXSXG" evidence="2">
    <location>
        <begin position="100"/>
        <end position="104"/>
    </location>
</feature>
<sequence>MTFLRISLLFAVASLLLGGCATRPVNPPIIQYVPTEGPLFEKLHQNRGDQLDLVILAFSGGGTRAAALSYGVLETLPRIQVVSASGKQIRLLDEFDVITGVSDGSFTALAYGLYGEKLFDMYEKSFLKRDVQGELIARNLNPLNSRALSSTGWGRSELAAQLYDEILFNGATFDDLDRAGGPAIAVGATELSTGSRVVFLQQNFDVMCAELGPFKLSRAAAASSAVPVALSPITINNYGGSCGYHKPQWIRQLTDTYKPPRPAGRLLKRLQELRELDDAEEDRYFHLVDGAVADNLGLRGVLDILETFEALRLAGQPTPLDHVRRIIIFVVNSVSTPPTNWNTSENPPGTLAILSKTGVPMDRYSSESVELLKDIDVGQE</sequence>
<keyword evidence="3" id="KW-0732">Signal</keyword>
<dbReference type="AlphaFoldDB" id="A0A158L4J9"/>
<evidence type="ECO:0000259" key="4">
    <source>
        <dbReference type="PROSITE" id="PS51635"/>
    </source>
</evidence>
<evidence type="ECO:0000256" key="3">
    <source>
        <dbReference type="SAM" id="SignalP"/>
    </source>
</evidence>
<dbReference type="InterPro" id="IPR016035">
    <property type="entry name" value="Acyl_Trfase/lysoPLipase"/>
</dbReference>
<dbReference type="PROSITE" id="PS51635">
    <property type="entry name" value="PNPLA"/>
    <property type="match status" value="1"/>
</dbReference>
<dbReference type="PROSITE" id="PS51257">
    <property type="entry name" value="PROKAR_LIPOPROTEIN"/>
    <property type="match status" value="1"/>
</dbReference>
<dbReference type="RefSeq" id="WP_235024922.1">
    <property type="nucleotide sequence ID" value="NZ_FCOM02000117.1"/>
</dbReference>
<evidence type="ECO:0000313" key="6">
    <source>
        <dbReference type="Proteomes" id="UP000055019"/>
    </source>
</evidence>
<feature type="active site" description="Nucleophile" evidence="2">
    <location>
        <position position="102"/>
    </location>
</feature>
<keyword evidence="1 2" id="KW-0443">Lipid metabolism</keyword>
<keyword evidence="6" id="KW-1185">Reference proteome</keyword>
<comment type="caution">
    <text evidence="2">Lacks conserved residue(s) required for the propagation of feature annotation.</text>
</comment>
<dbReference type="SUPFAM" id="SSF52151">
    <property type="entry name" value="FabD/lysophospholipase-like"/>
    <property type="match status" value="1"/>
</dbReference>
<feature type="signal peptide" evidence="3">
    <location>
        <begin position="1"/>
        <end position="21"/>
    </location>
</feature>
<reference evidence="5" key="1">
    <citation type="submission" date="2016-01" db="EMBL/GenBank/DDBJ databases">
        <authorList>
            <person name="Peeters C."/>
        </authorList>
    </citation>
    <scope>NUCLEOTIDE SEQUENCE [LARGE SCALE GENOMIC DNA]</scope>
    <source>
        <strain evidence="5">LMG 29317</strain>
    </source>
</reference>
<feature type="active site" description="Proton acceptor" evidence="2">
    <location>
        <position position="289"/>
    </location>
</feature>
<feature type="chain" id="PRO_5007627930" evidence="3">
    <location>
        <begin position="22"/>
        <end position="380"/>
    </location>
</feature>
<dbReference type="InterPro" id="IPR002641">
    <property type="entry name" value="PNPLA_dom"/>
</dbReference>
<feature type="short sequence motif" description="DGA/G" evidence="2">
    <location>
        <begin position="289"/>
        <end position="291"/>
    </location>
</feature>
<dbReference type="Gene3D" id="3.40.1090.10">
    <property type="entry name" value="Cytosolic phospholipase A2 catalytic domain"/>
    <property type="match status" value="1"/>
</dbReference>